<protein>
    <submittedName>
        <fullName evidence="1">Uncharacterized protein</fullName>
    </submittedName>
</protein>
<proteinExistence type="predicted"/>
<sequence length="112" mass="11876">MITAAAAADTFTDFRPVCPEWCSTPGEHEARDFRVCPGDDEGTVQVLLRHVGPRFGPFQGQGEGDLVSGAMTLTIESNLEVLRLAGLSAESGVLLDLADNAASAARWLESQS</sequence>
<keyword evidence="2" id="KW-1185">Reference proteome</keyword>
<organism evidence="1 2">
    <name type="scientific">Nocardioides yefusunii</name>
    <dbReference type="NCBI Taxonomy" id="2500546"/>
    <lineage>
        <taxon>Bacteria</taxon>
        <taxon>Bacillati</taxon>
        <taxon>Actinomycetota</taxon>
        <taxon>Actinomycetes</taxon>
        <taxon>Propionibacteriales</taxon>
        <taxon>Nocardioidaceae</taxon>
        <taxon>Nocardioides</taxon>
    </lineage>
</organism>
<dbReference type="RefSeq" id="WP_128221747.1">
    <property type="nucleotide sequence ID" value="NZ_CP034929.1"/>
</dbReference>
<evidence type="ECO:0000313" key="2">
    <source>
        <dbReference type="Proteomes" id="UP001596098"/>
    </source>
</evidence>
<comment type="caution">
    <text evidence="1">The sequence shown here is derived from an EMBL/GenBank/DDBJ whole genome shotgun (WGS) entry which is preliminary data.</text>
</comment>
<gene>
    <name evidence="1" type="ORF">ACFPWU_10280</name>
</gene>
<name>A0ABW1QZJ4_9ACTN</name>
<evidence type="ECO:0000313" key="1">
    <source>
        <dbReference type="EMBL" id="MFC6154045.1"/>
    </source>
</evidence>
<reference evidence="2" key="1">
    <citation type="journal article" date="2019" name="Int. J. Syst. Evol. Microbiol.">
        <title>The Global Catalogue of Microorganisms (GCM) 10K type strain sequencing project: providing services to taxonomists for standard genome sequencing and annotation.</title>
        <authorList>
            <consortium name="The Broad Institute Genomics Platform"/>
            <consortium name="The Broad Institute Genome Sequencing Center for Infectious Disease"/>
            <person name="Wu L."/>
            <person name="Ma J."/>
        </authorList>
    </citation>
    <scope>NUCLEOTIDE SEQUENCE [LARGE SCALE GENOMIC DNA]</scope>
    <source>
        <strain evidence="2">DFY28</strain>
    </source>
</reference>
<dbReference type="Proteomes" id="UP001596098">
    <property type="component" value="Unassembled WGS sequence"/>
</dbReference>
<dbReference type="EMBL" id="JBHSQI010000005">
    <property type="protein sequence ID" value="MFC6154045.1"/>
    <property type="molecule type" value="Genomic_DNA"/>
</dbReference>
<accession>A0ABW1QZJ4</accession>